<evidence type="ECO:0000313" key="4">
    <source>
        <dbReference type="Proteomes" id="UP000190285"/>
    </source>
</evidence>
<keyword evidence="1" id="KW-1133">Transmembrane helix</keyword>
<feature type="transmembrane region" description="Helical" evidence="1">
    <location>
        <begin position="466"/>
        <end position="492"/>
    </location>
</feature>
<keyword evidence="1" id="KW-0472">Membrane</keyword>
<dbReference type="Proteomes" id="UP000190285">
    <property type="component" value="Unassembled WGS sequence"/>
</dbReference>
<sequence>MKKLSVILSLILVFVFLFGILNIFKEVVFPKKSHNEDLRSHMNTGNTIRIKERNLDFLGTEIAKILYPGVNEESKPQGLILVQSQNWQEIIALIPLMGKYKSPIIPIGEKIGQDILEEIKRLSPKGIPQANNIQIMVFGSDIEDLQSELINLDYNIDYLNYENLMDLQNKIYSFPGILDGEEYGFIVQSSNPFKSIPIITWIANNKGMLIFADDDGYVNELDKAFISSNKIKKLYLIGDVKNFDTSTINNNIEIERIEAVNPERLAIKFAEFYDGDMNVGWDASRERNDSGHNFILCSKDDPQVAAVSTQLAFSGKTGPLLWTSSDKLSPLTENYLWKMKNNFWVTPAEGPFNNVWIIGDESLINFGIQARVDYTQEIESYEMMGEQGVGGLDVLSIISILISIGGALWISFHLFLRMKEIFILTKIMWILTALLLGPIGLWLYVISHKDRPWMKMNNNKIWQRPLWNQTAVATIMGVAFGACAMISAAYIISSMGMFLIPFSGGYGFFLFGNPMILQMIIVYIIGFILNSMVFMPVMLMRMRKLSYIEAFKNSVPTVLISMTSVSIGMMISMWWLHMVYSPMMPEENHVLWWGFMQLATLIGAAIAYIPNWFLVRYGRKMGVS</sequence>
<keyword evidence="1" id="KW-0812">Transmembrane</keyword>
<protein>
    <recommendedName>
        <fullName evidence="2">DUF4396 domain-containing protein</fullName>
    </recommendedName>
</protein>
<dbReference type="AlphaFoldDB" id="A0A1T5JFM3"/>
<dbReference type="InterPro" id="IPR025509">
    <property type="entry name" value="DUF4396"/>
</dbReference>
<feature type="transmembrane region" description="Helical" evidence="1">
    <location>
        <begin position="421"/>
        <end position="445"/>
    </location>
</feature>
<feature type="transmembrane region" description="Helical" evidence="1">
    <location>
        <begin position="590"/>
        <end position="614"/>
    </location>
</feature>
<feature type="transmembrane region" description="Helical" evidence="1">
    <location>
        <begin position="558"/>
        <end position="578"/>
    </location>
</feature>
<dbReference type="Pfam" id="PF14342">
    <property type="entry name" value="DUF4396"/>
    <property type="match status" value="1"/>
</dbReference>
<dbReference type="EMBL" id="FUZT01000002">
    <property type="protein sequence ID" value="SKC49958.1"/>
    <property type="molecule type" value="Genomic_DNA"/>
</dbReference>
<dbReference type="OrthoDB" id="510720at2"/>
<evidence type="ECO:0000313" key="3">
    <source>
        <dbReference type="EMBL" id="SKC49958.1"/>
    </source>
</evidence>
<feature type="transmembrane region" description="Helical" evidence="1">
    <location>
        <begin position="6"/>
        <end position="24"/>
    </location>
</feature>
<dbReference type="RefSeq" id="WP_079489988.1">
    <property type="nucleotide sequence ID" value="NZ_FUZT01000002.1"/>
</dbReference>
<evidence type="ECO:0000256" key="1">
    <source>
        <dbReference type="SAM" id="Phobius"/>
    </source>
</evidence>
<feature type="transmembrane region" description="Helical" evidence="1">
    <location>
        <begin position="515"/>
        <end position="537"/>
    </location>
</feature>
<reference evidence="3 4" key="1">
    <citation type="submission" date="2017-02" db="EMBL/GenBank/DDBJ databases">
        <authorList>
            <person name="Peterson S.W."/>
        </authorList>
    </citation>
    <scope>NUCLEOTIDE SEQUENCE [LARGE SCALE GENOMIC DNA]</scope>
    <source>
        <strain evidence="3 4">M1</strain>
    </source>
</reference>
<dbReference type="STRING" id="36842.SAMN02194393_01146"/>
<name>A0A1T5JFM3_9FIRM</name>
<organism evidence="3 4">
    <name type="scientific">Maledivibacter halophilus</name>
    <dbReference type="NCBI Taxonomy" id="36842"/>
    <lineage>
        <taxon>Bacteria</taxon>
        <taxon>Bacillati</taxon>
        <taxon>Bacillota</taxon>
        <taxon>Clostridia</taxon>
        <taxon>Peptostreptococcales</taxon>
        <taxon>Caminicellaceae</taxon>
        <taxon>Maledivibacter</taxon>
    </lineage>
</organism>
<feature type="transmembrane region" description="Helical" evidence="1">
    <location>
        <begin position="392"/>
        <end position="415"/>
    </location>
</feature>
<gene>
    <name evidence="3" type="ORF">SAMN02194393_01146</name>
</gene>
<accession>A0A1T5JFM3</accession>
<keyword evidence="4" id="KW-1185">Reference proteome</keyword>
<proteinExistence type="predicted"/>
<evidence type="ECO:0000259" key="2">
    <source>
        <dbReference type="Pfam" id="PF14342"/>
    </source>
</evidence>
<feature type="domain" description="DUF4396" evidence="2">
    <location>
        <begin position="467"/>
        <end position="620"/>
    </location>
</feature>